<evidence type="ECO:0000256" key="4">
    <source>
        <dbReference type="RuleBase" id="RU000722"/>
    </source>
</evidence>
<feature type="domain" description="Carrier" evidence="5">
    <location>
        <begin position="74"/>
        <end position="148"/>
    </location>
</feature>
<dbReference type="NCBIfam" id="NF002148">
    <property type="entry name" value="PRK00982.1-2"/>
    <property type="match status" value="1"/>
</dbReference>
<keyword evidence="8" id="KW-1185">Reference proteome</keyword>
<dbReference type="PROSITE" id="PS50075">
    <property type="entry name" value="CARRIER"/>
    <property type="match status" value="1"/>
</dbReference>
<evidence type="ECO:0000256" key="1">
    <source>
        <dbReference type="ARBA" id="ARBA00010930"/>
    </source>
</evidence>
<proteinExistence type="inferred from homology"/>
<keyword evidence="4" id="KW-0276">Fatty acid metabolism</keyword>
<accession>A0A2K1JJ67</accession>
<evidence type="ECO:0000313" key="6">
    <source>
        <dbReference type="EMBL" id="PNR41591.1"/>
    </source>
</evidence>
<dbReference type="InterPro" id="IPR003231">
    <property type="entry name" value="ACP"/>
</dbReference>
<dbReference type="InterPro" id="IPR036736">
    <property type="entry name" value="ACP-like_sf"/>
</dbReference>
<dbReference type="EMBL" id="ABEU02000014">
    <property type="protein sequence ID" value="PNR41591.1"/>
    <property type="molecule type" value="Genomic_DNA"/>
</dbReference>
<keyword evidence="3" id="KW-0597">Phosphoprotein</keyword>
<dbReference type="OrthoDB" id="448946at2759"/>
<comment type="similarity">
    <text evidence="1">Belongs to the acyl carrier protein (ACP) family.</text>
</comment>
<dbReference type="GO" id="GO:0000036">
    <property type="term" value="F:acyl carrier activity"/>
    <property type="evidence" value="ECO:0007669"/>
    <property type="project" value="InterPro"/>
</dbReference>
<dbReference type="GeneID" id="112291953"/>
<evidence type="ECO:0000313" key="8">
    <source>
        <dbReference type="Proteomes" id="UP000006727"/>
    </source>
</evidence>
<dbReference type="PANTHER" id="PTHR46153:SF2">
    <property type="entry name" value="ACYL CARRIER PROTEIN"/>
    <property type="match status" value="1"/>
</dbReference>
<protein>
    <recommendedName>
        <fullName evidence="4">Acyl carrier protein</fullName>
    </recommendedName>
</protein>
<dbReference type="NCBIfam" id="TIGR00517">
    <property type="entry name" value="acyl_carrier"/>
    <property type="match status" value="1"/>
</dbReference>
<dbReference type="InterPro" id="IPR009081">
    <property type="entry name" value="PP-bd_ACP"/>
</dbReference>
<dbReference type="Proteomes" id="UP000006727">
    <property type="component" value="Chromosome 14"/>
</dbReference>
<sequence length="151" mass="15873">MASLAAVAAAAATSVALPRSFSFSGLRPTRAVSSIVAFPRFAVVSSHSRMVPCIRADAAAGKGEDAPVTDAAGEDTFTIIQKIIASQLDCEKSDITPDSKFVDLGADSLDTVEIMMALEEKFDIQLEQENADKIVTVGNATDLILEVLANQ</sequence>
<dbReference type="EnsemblPlants" id="Pp3c14_24710V3.1">
    <property type="protein sequence ID" value="Pp3c14_24710V3.1"/>
    <property type="gene ID" value="Pp3c14_24710"/>
</dbReference>
<dbReference type="EnsemblPlants" id="Pp3c14_24710V3.2">
    <property type="protein sequence ID" value="Pp3c14_24710V3.2"/>
    <property type="gene ID" value="Pp3c14_24710"/>
</dbReference>
<dbReference type="InterPro" id="IPR044813">
    <property type="entry name" value="ACP_chloroplastic"/>
</dbReference>
<evidence type="ECO:0000313" key="7">
    <source>
        <dbReference type="EnsemblPlants" id="Pp3c14_24710V3.1"/>
    </source>
</evidence>
<gene>
    <name evidence="7" type="primary">LOC112291953</name>
    <name evidence="6" type="ORF">PHYPA_018994</name>
</gene>
<dbReference type="PaxDb" id="3218-PP1S69_154V6.1"/>
<keyword evidence="4" id="KW-0275">Fatty acid biosynthesis</keyword>
<keyword evidence="2 4" id="KW-0596">Phosphopantetheine</keyword>
<dbReference type="Gramene" id="Pp3c14_24710V3.1">
    <property type="protein sequence ID" value="Pp3c14_24710V3.1"/>
    <property type="gene ID" value="Pp3c14_24710"/>
</dbReference>
<dbReference type="AlphaFoldDB" id="A0A2K1JJ67"/>
<evidence type="ECO:0000256" key="2">
    <source>
        <dbReference type="ARBA" id="ARBA00022450"/>
    </source>
</evidence>
<dbReference type="HAMAP" id="MF_01217">
    <property type="entry name" value="Acyl_carrier"/>
    <property type="match status" value="1"/>
</dbReference>
<name>A0A2K1JJ67_PHYPA</name>
<organism evidence="6">
    <name type="scientific">Physcomitrium patens</name>
    <name type="common">Spreading-leaved earth moss</name>
    <name type="synonym">Physcomitrella patens</name>
    <dbReference type="NCBI Taxonomy" id="3218"/>
    <lineage>
        <taxon>Eukaryota</taxon>
        <taxon>Viridiplantae</taxon>
        <taxon>Streptophyta</taxon>
        <taxon>Embryophyta</taxon>
        <taxon>Bryophyta</taxon>
        <taxon>Bryophytina</taxon>
        <taxon>Bryopsida</taxon>
        <taxon>Funariidae</taxon>
        <taxon>Funariales</taxon>
        <taxon>Funariaceae</taxon>
        <taxon>Physcomitrium</taxon>
    </lineage>
</organism>
<dbReference type="Pfam" id="PF00550">
    <property type="entry name" value="PP-binding"/>
    <property type="match status" value="1"/>
</dbReference>
<reference evidence="6 8" key="1">
    <citation type="journal article" date="2008" name="Science">
        <title>The Physcomitrella genome reveals evolutionary insights into the conquest of land by plants.</title>
        <authorList>
            <person name="Rensing S."/>
            <person name="Lang D."/>
            <person name="Zimmer A."/>
            <person name="Terry A."/>
            <person name="Salamov A."/>
            <person name="Shapiro H."/>
            <person name="Nishiyama T."/>
            <person name="Perroud P.-F."/>
            <person name="Lindquist E."/>
            <person name="Kamisugi Y."/>
            <person name="Tanahashi T."/>
            <person name="Sakakibara K."/>
            <person name="Fujita T."/>
            <person name="Oishi K."/>
            <person name="Shin-I T."/>
            <person name="Kuroki Y."/>
            <person name="Toyoda A."/>
            <person name="Suzuki Y."/>
            <person name="Hashimoto A."/>
            <person name="Yamaguchi K."/>
            <person name="Sugano A."/>
            <person name="Kohara Y."/>
            <person name="Fujiyama A."/>
            <person name="Anterola A."/>
            <person name="Aoki S."/>
            <person name="Ashton N."/>
            <person name="Barbazuk W.B."/>
            <person name="Barker E."/>
            <person name="Bennetzen J."/>
            <person name="Bezanilla M."/>
            <person name="Blankenship R."/>
            <person name="Cho S.H."/>
            <person name="Dutcher S."/>
            <person name="Estelle M."/>
            <person name="Fawcett J.A."/>
            <person name="Gundlach H."/>
            <person name="Hanada K."/>
            <person name="Heyl A."/>
            <person name="Hicks K.A."/>
            <person name="Hugh J."/>
            <person name="Lohr M."/>
            <person name="Mayer K."/>
            <person name="Melkozernov A."/>
            <person name="Murata T."/>
            <person name="Nelson D."/>
            <person name="Pils B."/>
            <person name="Prigge M."/>
            <person name="Reiss B."/>
            <person name="Renner T."/>
            <person name="Rombauts S."/>
            <person name="Rushton P."/>
            <person name="Sanderfoot A."/>
            <person name="Schween G."/>
            <person name="Shiu S.-H."/>
            <person name="Stueber K."/>
            <person name="Theodoulou F.L."/>
            <person name="Tu H."/>
            <person name="Van de Peer Y."/>
            <person name="Verrier P.J."/>
            <person name="Waters E."/>
            <person name="Wood A."/>
            <person name="Yang L."/>
            <person name="Cove D."/>
            <person name="Cuming A."/>
            <person name="Hasebe M."/>
            <person name="Lucas S."/>
            <person name="Mishler D.B."/>
            <person name="Reski R."/>
            <person name="Grigoriev I."/>
            <person name="Quatrano R.S."/>
            <person name="Boore J.L."/>
        </authorList>
    </citation>
    <scope>NUCLEOTIDE SEQUENCE [LARGE SCALE GENOMIC DNA]</scope>
    <source>
        <strain evidence="7 8">cv. Gransden 2004</strain>
    </source>
</reference>
<evidence type="ECO:0000259" key="5">
    <source>
        <dbReference type="PROSITE" id="PS50075"/>
    </source>
</evidence>
<reference evidence="7" key="3">
    <citation type="submission" date="2020-12" db="UniProtKB">
        <authorList>
            <consortium name="EnsemblPlants"/>
        </authorList>
    </citation>
    <scope>IDENTIFICATION</scope>
</reference>
<dbReference type="SUPFAM" id="SSF47336">
    <property type="entry name" value="ACP-like"/>
    <property type="match status" value="1"/>
</dbReference>
<dbReference type="NCBIfam" id="NF002150">
    <property type="entry name" value="PRK00982.1-4"/>
    <property type="match status" value="1"/>
</dbReference>
<dbReference type="STRING" id="3218.A0A2K1JJ67"/>
<dbReference type="Gramene" id="Pp3c14_24710V3.2">
    <property type="protein sequence ID" value="Pp3c14_24710V3.2"/>
    <property type="gene ID" value="Pp3c14_24710"/>
</dbReference>
<dbReference type="Gene3D" id="1.10.1200.10">
    <property type="entry name" value="ACP-like"/>
    <property type="match status" value="1"/>
</dbReference>
<dbReference type="RefSeq" id="XP_024395756.1">
    <property type="nucleotide sequence ID" value="XM_024539988.2"/>
</dbReference>
<keyword evidence="4" id="KW-0444">Lipid biosynthesis</keyword>
<comment type="function">
    <text evidence="4">Carrier of the growing fatty acid chain in fatty acid biosynthesis.</text>
</comment>
<evidence type="ECO:0000256" key="3">
    <source>
        <dbReference type="ARBA" id="ARBA00022553"/>
    </source>
</evidence>
<reference evidence="6 8" key="2">
    <citation type="journal article" date="2018" name="Plant J.">
        <title>The Physcomitrella patens chromosome-scale assembly reveals moss genome structure and evolution.</title>
        <authorList>
            <person name="Lang D."/>
            <person name="Ullrich K.K."/>
            <person name="Murat F."/>
            <person name="Fuchs J."/>
            <person name="Jenkins J."/>
            <person name="Haas F.B."/>
            <person name="Piednoel M."/>
            <person name="Gundlach H."/>
            <person name="Van Bel M."/>
            <person name="Meyberg R."/>
            <person name="Vives C."/>
            <person name="Morata J."/>
            <person name="Symeonidi A."/>
            <person name="Hiss M."/>
            <person name="Muchero W."/>
            <person name="Kamisugi Y."/>
            <person name="Saleh O."/>
            <person name="Blanc G."/>
            <person name="Decker E.L."/>
            <person name="van Gessel N."/>
            <person name="Grimwood J."/>
            <person name="Hayes R.D."/>
            <person name="Graham S.W."/>
            <person name="Gunter L.E."/>
            <person name="McDaniel S.F."/>
            <person name="Hoernstein S.N.W."/>
            <person name="Larsson A."/>
            <person name="Li F.W."/>
            <person name="Perroud P.F."/>
            <person name="Phillips J."/>
            <person name="Ranjan P."/>
            <person name="Rokshar D.S."/>
            <person name="Rothfels C.J."/>
            <person name="Schneider L."/>
            <person name="Shu S."/>
            <person name="Stevenson D.W."/>
            <person name="Thummler F."/>
            <person name="Tillich M."/>
            <person name="Villarreal Aguilar J.C."/>
            <person name="Widiez T."/>
            <person name="Wong G.K."/>
            <person name="Wymore A."/>
            <person name="Zhang Y."/>
            <person name="Zimmer A.D."/>
            <person name="Quatrano R.S."/>
            <person name="Mayer K.F.X."/>
            <person name="Goodstein D."/>
            <person name="Casacuberta J.M."/>
            <person name="Vandepoele K."/>
            <person name="Reski R."/>
            <person name="Cuming A.C."/>
            <person name="Tuskan G.A."/>
            <person name="Maumus F."/>
            <person name="Salse J."/>
            <person name="Schmutz J."/>
            <person name="Rensing S.A."/>
        </authorList>
    </citation>
    <scope>NUCLEOTIDE SEQUENCE [LARGE SCALE GENOMIC DNA]</scope>
    <source>
        <strain evidence="7 8">cv. Gransden 2004</strain>
    </source>
</reference>
<dbReference type="PANTHER" id="PTHR46153">
    <property type="entry name" value="ACYL CARRIER PROTEIN"/>
    <property type="match status" value="1"/>
</dbReference>
<keyword evidence="4" id="KW-0443">Lipid metabolism</keyword>